<evidence type="ECO:0000313" key="1">
    <source>
        <dbReference type="EMBL" id="GIE07086.1"/>
    </source>
</evidence>
<dbReference type="EMBL" id="BOML01000071">
    <property type="protein sequence ID" value="GIE07086.1"/>
    <property type="molecule type" value="Genomic_DNA"/>
</dbReference>
<proteinExistence type="predicted"/>
<comment type="caution">
    <text evidence="1">The sequence shown here is derived from an EMBL/GenBank/DDBJ whole genome shotgun (WGS) entry which is preliminary data.</text>
</comment>
<dbReference type="Gene3D" id="3.20.20.140">
    <property type="entry name" value="Metal-dependent hydrolases"/>
    <property type="match status" value="1"/>
</dbReference>
<dbReference type="InterPro" id="IPR046249">
    <property type="entry name" value="DUF6282"/>
</dbReference>
<dbReference type="RefSeq" id="WP_203734925.1">
    <property type="nucleotide sequence ID" value="NZ_BAAATX010000028.1"/>
</dbReference>
<keyword evidence="2" id="KW-1185">Reference proteome</keyword>
<dbReference type="SUPFAM" id="SSF51556">
    <property type="entry name" value="Metallo-dependent hydrolases"/>
    <property type="match status" value="1"/>
</dbReference>
<gene>
    <name evidence="1" type="ORF">Adu01nite_84360</name>
</gene>
<protein>
    <submittedName>
        <fullName evidence="1">Uncharacterized protein</fullName>
    </submittedName>
</protein>
<dbReference type="Proteomes" id="UP000637628">
    <property type="component" value="Unassembled WGS sequence"/>
</dbReference>
<evidence type="ECO:0000313" key="2">
    <source>
        <dbReference type="Proteomes" id="UP000637628"/>
    </source>
</evidence>
<reference evidence="1 2" key="1">
    <citation type="submission" date="2021-01" db="EMBL/GenBank/DDBJ databases">
        <title>Whole genome shotgun sequence of Actinoplanes durhamensis NBRC 14914.</title>
        <authorList>
            <person name="Komaki H."/>
            <person name="Tamura T."/>
        </authorList>
    </citation>
    <scope>NUCLEOTIDE SEQUENCE [LARGE SCALE GENOMIC DNA]</scope>
    <source>
        <strain evidence="1 2">NBRC 14914</strain>
    </source>
</reference>
<dbReference type="InterPro" id="IPR032466">
    <property type="entry name" value="Metal_Hydrolase"/>
</dbReference>
<accession>A0ABQ3ZBD9</accession>
<sequence>MTDLLAAAQPEGFDRLLRGAIDVHVHGRPDISADLPNRGDDLAVARLAHAYGMAGWVLKSHLWTTMDRARALQKAMAESESGFTVHGSITLNPPVGGLEPAVVELAAAHGARVVFLPTWGAADDVERDGYITKLLRRTSPSFADYNSRTAVNLLEPTGKLSGRARAVIDACRALDLALATGHASPAESRAVAAYCAEKAQRLLITHPLHYTTDEAELRDLTDTGAYLEFCNAPLIHPDGHLTVRQVHEALTAVGPEHAILTTDVFSRWVPPEPECLRMFLEQLAYLGWPPEQLATMTATNPRTFLGDENPA</sequence>
<dbReference type="Pfam" id="PF19799">
    <property type="entry name" value="DUF6282"/>
    <property type="match status" value="1"/>
</dbReference>
<name>A0ABQ3ZBD9_9ACTN</name>
<organism evidence="1 2">
    <name type="scientific">Paractinoplanes durhamensis</name>
    <dbReference type="NCBI Taxonomy" id="113563"/>
    <lineage>
        <taxon>Bacteria</taxon>
        <taxon>Bacillati</taxon>
        <taxon>Actinomycetota</taxon>
        <taxon>Actinomycetes</taxon>
        <taxon>Micromonosporales</taxon>
        <taxon>Micromonosporaceae</taxon>
        <taxon>Paractinoplanes</taxon>
    </lineage>
</organism>